<sequence>MKLLSRSIGLLLLLNIILIHKSQCEIRAKVERNIRNAVVTVEVNQNVATLRICRNSDGKDSCTRNVLHTQSPDLLKGPVLIDLDCGTDNICLKNDGVTHTVIKLARNSDVITVSRTVKDSNAKLIDCYELGDDTEWFGGPQLRYQHWPIQHMYYEEEPYLPSHPVNMAVAERYWLSGKGTYIYVDLKDPLFLDQNNYMDKYICLVAKNKGPYRHRESITLNYEIGVFRNPRVAHEYVVNNHLGKPTGHPNERMIKHPIWSTWARYKANISEYPIEDFALEIIQHGFNNSQLEVDDNWETCYGSAEFDKSKFPFPIRLTDILHYRGFRVTLWIHPFINKNCEPAYSTALKNSYFVKSTTGKVDMQWWQGTEAATIDFTNPEAVKWWVARLKVLEGYGIDSFKFDAGEPSWLPQISSLNSSLDIQPGIFTKDYVTTLAKNFDDNIEVRVGWRSQELPIFVRMIDKDSTWTWNNGLPTLITTLLQMNLNGYVHVLPDMIGGNGYLNGALNGTVYPPKELFIRWLQANVFMPSLQYSFVPWDFDNETVAICKKYTDLHAAITPLILDRMNESIRTGAPLNPPIWWVDPTDKTAHKINDEYLLGEEVLVAPVIEEGAVSRDIYLPKGLWKDASDNNTYIGPGWVRNYDAPLDKLPYFYRV</sequence>
<evidence type="ECO:0000256" key="5">
    <source>
        <dbReference type="SAM" id="SignalP"/>
    </source>
</evidence>
<dbReference type="InterPro" id="IPR000322">
    <property type="entry name" value="Glyco_hydro_31_TIM"/>
</dbReference>
<dbReference type="Proteomes" id="UP000617340">
    <property type="component" value="Unassembled WGS sequence"/>
</dbReference>
<dbReference type="Gene3D" id="3.20.20.80">
    <property type="entry name" value="Glycosidases"/>
    <property type="match status" value="1"/>
</dbReference>
<name>A0A834K7F2_VESGE</name>
<dbReference type="Pfam" id="PF21365">
    <property type="entry name" value="Glyco_hydro_31_3rd"/>
    <property type="match status" value="1"/>
</dbReference>
<accession>A0A834K7F2</accession>
<dbReference type="AlphaFoldDB" id="A0A834K7F2"/>
<dbReference type="InterPro" id="IPR048395">
    <property type="entry name" value="Glyco_hydro_31_C"/>
</dbReference>
<dbReference type="Pfam" id="PF01055">
    <property type="entry name" value="Glyco_hydro_31_2nd"/>
    <property type="match status" value="1"/>
</dbReference>
<dbReference type="Gene3D" id="2.60.40.1180">
    <property type="entry name" value="Golgi alpha-mannosidase II"/>
    <property type="match status" value="1"/>
</dbReference>
<dbReference type="CDD" id="cd06592">
    <property type="entry name" value="GH31_NET37"/>
    <property type="match status" value="1"/>
</dbReference>
<dbReference type="EMBL" id="JACSDZ010000006">
    <property type="protein sequence ID" value="KAF7401558.1"/>
    <property type="molecule type" value="Genomic_DNA"/>
</dbReference>
<dbReference type="GO" id="GO:0005975">
    <property type="term" value="P:carbohydrate metabolic process"/>
    <property type="evidence" value="ECO:0007669"/>
    <property type="project" value="InterPro"/>
</dbReference>
<keyword evidence="3 4" id="KW-0326">Glycosidase</keyword>
<comment type="caution">
    <text evidence="8">The sequence shown here is derived from an EMBL/GenBank/DDBJ whole genome shotgun (WGS) entry which is preliminary data.</text>
</comment>
<evidence type="ECO:0000256" key="2">
    <source>
        <dbReference type="ARBA" id="ARBA00022801"/>
    </source>
</evidence>
<evidence type="ECO:0000256" key="3">
    <source>
        <dbReference type="ARBA" id="ARBA00023295"/>
    </source>
</evidence>
<feature type="signal peptide" evidence="5">
    <location>
        <begin position="1"/>
        <end position="24"/>
    </location>
</feature>
<dbReference type="InterPro" id="IPR013780">
    <property type="entry name" value="Glyco_hydro_b"/>
</dbReference>
<gene>
    <name evidence="8" type="ORF">HZH68_007378</name>
</gene>
<dbReference type="SUPFAM" id="SSF51445">
    <property type="entry name" value="(Trans)glycosidases"/>
    <property type="match status" value="1"/>
</dbReference>
<keyword evidence="5" id="KW-0732">Signal</keyword>
<reference evidence="8" key="1">
    <citation type="journal article" date="2020" name="G3 (Bethesda)">
        <title>High-Quality Assemblies for Three Invasive Social Wasps from the &lt;i&gt;Vespula&lt;/i&gt; Genus.</title>
        <authorList>
            <person name="Harrop T.W.R."/>
            <person name="Guhlin J."/>
            <person name="McLaughlin G.M."/>
            <person name="Permina E."/>
            <person name="Stockwell P."/>
            <person name="Gilligan J."/>
            <person name="Le Lec M.F."/>
            <person name="Gruber M.A.M."/>
            <person name="Quinn O."/>
            <person name="Lovegrove M."/>
            <person name="Duncan E.J."/>
            <person name="Remnant E.J."/>
            <person name="Van Eeckhoven J."/>
            <person name="Graham B."/>
            <person name="Knapp R.A."/>
            <person name="Langford K.W."/>
            <person name="Kronenberg Z."/>
            <person name="Press M.O."/>
            <person name="Eacker S.M."/>
            <person name="Wilson-Rankin E.E."/>
            <person name="Purcell J."/>
            <person name="Lester P.J."/>
            <person name="Dearden P.K."/>
        </authorList>
    </citation>
    <scope>NUCLEOTIDE SEQUENCE</scope>
    <source>
        <strain evidence="8">Linc-1</strain>
    </source>
</reference>
<feature type="domain" description="Glycoside hydrolase family 31 TIM barrel" evidence="6">
    <location>
        <begin position="262"/>
        <end position="410"/>
    </location>
</feature>
<feature type="domain" description="Glycosyl hydrolase family 31 C-terminal" evidence="7">
    <location>
        <begin position="572"/>
        <end position="654"/>
    </location>
</feature>
<dbReference type="InterPro" id="IPR050985">
    <property type="entry name" value="Alpha-glycosidase_related"/>
</dbReference>
<dbReference type="InterPro" id="IPR017853">
    <property type="entry name" value="GH"/>
</dbReference>
<dbReference type="PANTHER" id="PTHR43053">
    <property type="entry name" value="GLYCOSIDASE FAMILY 31"/>
    <property type="match status" value="1"/>
</dbReference>
<feature type="chain" id="PRO_5032452225" evidence="5">
    <location>
        <begin position="25"/>
        <end position="655"/>
    </location>
</feature>
<evidence type="ECO:0000256" key="4">
    <source>
        <dbReference type="RuleBase" id="RU361185"/>
    </source>
</evidence>
<evidence type="ECO:0000259" key="6">
    <source>
        <dbReference type="Pfam" id="PF01055"/>
    </source>
</evidence>
<protein>
    <submittedName>
        <fullName evidence="8">Uncharacterized protein</fullName>
    </submittedName>
</protein>
<evidence type="ECO:0000313" key="8">
    <source>
        <dbReference type="EMBL" id="KAF7401558.1"/>
    </source>
</evidence>
<organism evidence="8 9">
    <name type="scientific">Vespula germanica</name>
    <name type="common">German yellow jacket</name>
    <name type="synonym">Paravespula germanica</name>
    <dbReference type="NCBI Taxonomy" id="30212"/>
    <lineage>
        <taxon>Eukaryota</taxon>
        <taxon>Metazoa</taxon>
        <taxon>Ecdysozoa</taxon>
        <taxon>Arthropoda</taxon>
        <taxon>Hexapoda</taxon>
        <taxon>Insecta</taxon>
        <taxon>Pterygota</taxon>
        <taxon>Neoptera</taxon>
        <taxon>Endopterygota</taxon>
        <taxon>Hymenoptera</taxon>
        <taxon>Apocrita</taxon>
        <taxon>Aculeata</taxon>
        <taxon>Vespoidea</taxon>
        <taxon>Vespidae</taxon>
        <taxon>Vespinae</taxon>
        <taxon>Vespula</taxon>
    </lineage>
</organism>
<evidence type="ECO:0000256" key="1">
    <source>
        <dbReference type="ARBA" id="ARBA00007806"/>
    </source>
</evidence>
<dbReference type="GO" id="GO:0004553">
    <property type="term" value="F:hydrolase activity, hydrolyzing O-glycosyl compounds"/>
    <property type="evidence" value="ECO:0007669"/>
    <property type="project" value="InterPro"/>
</dbReference>
<proteinExistence type="inferred from homology"/>
<comment type="similarity">
    <text evidence="1 4">Belongs to the glycosyl hydrolase 31 family.</text>
</comment>
<evidence type="ECO:0000259" key="7">
    <source>
        <dbReference type="Pfam" id="PF21365"/>
    </source>
</evidence>
<evidence type="ECO:0000313" key="9">
    <source>
        <dbReference type="Proteomes" id="UP000617340"/>
    </source>
</evidence>
<dbReference type="SUPFAM" id="SSF51011">
    <property type="entry name" value="Glycosyl hydrolase domain"/>
    <property type="match status" value="1"/>
</dbReference>
<keyword evidence="9" id="KW-1185">Reference proteome</keyword>
<dbReference type="PANTHER" id="PTHR43053:SF4">
    <property type="entry name" value="MYOGENESIS-REGULATING GLYCOSIDASE"/>
    <property type="match status" value="1"/>
</dbReference>
<keyword evidence="2 4" id="KW-0378">Hydrolase</keyword>